<accession>A0A382NIJ1</accession>
<feature type="domain" description="Flavodoxin-like fold" evidence="3">
    <location>
        <begin position="2"/>
        <end position="174"/>
    </location>
</feature>
<dbReference type="SUPFAM" id="SSF52218">
    <property type="entry name" value="Flavoproteins"/>
    <property type="match status" value="1"/>
</dbReference>
<dbReference type="PANTHER" id="PTHR10204">
    <property type="entry name" value="NAD P H OXIDOREDUCTASE-RELATED"/>
    <property type="match status" value="1"/>
</dbReference>
<evidence type="ECO:0000256" key="1">
    <source>
        <dbReference type="ARBA" id="ARBA00006252"/>
    </source>
</evidence>
<dbReference type="AlphaFoldDB" id="A0A382NIJ1"/>
<dbReference type="Pfam" id="PF02525">
    <property type="entry name" value="Flavodoxin_2"/>
    <property type="match status" value="1"/>
</dbReference>
<dbReference type="GO" id="GO:0005829">
    <property type="term" value="C:cytosol"/>
    <property type="evidence" value="ECO:0007669"/>
    <property type="project" value="TreeGrafter"/>
</dbReference>
<name>A0A382NIJ1_9ZZZZ</name>
<evidence type="ECO:0000256" key="2">
    <source>
        <dbReference type="ARBA" id="ARBA00023002"/>
    </source>
</evidence>
<reference evidence="4" key="1">
    <citation type="submission" date="2018-05" db="EMBL/GenBank/DDBJ databases">
        <authorList>
            <person name="Lanie J.A."/>
            <person name="Ng W.-L."/>
            <person name="Kazmierczak K.M."/>
            <person name="Andrzejewski T.M."/>
            <person name="Davidsen T.M."/>
            <person name="Wayne K.J."/>
            <person name="Tettelin H."/>
            <person name="Glass J.I."/>
            <person name="Rusch D."/>
            <person name="Podicherti R."/>
            <person name="Tsui H.-C.T."/>
            <person name="Winkler M.E."/>
        </authorList>
    </citation>
    <scope>NUCLEOTIDE SEQUENCE</scope>
</reference>
<dbReference type="EMBL" id="UINC01100733">
    <property type="protein sequence ID" value="SVC61019.1"/>
    <property type="molecule type" value="Genomic_DNA"/>
</dbReference>
<keyword evidence="2" id="KW-0560">Oxidoreductase</keyword>
<proteinExistence type="inferred from homology"/>
<sequence length="190" mass="22291">MKKFFIVYGHYDDKSFNAAIKNTFIDGALEAGHKVDLLDLYKENFNPIFAGEEPGPEILDHRKRIEDCDVIVFIAPIWNFRMPAIFEGWIDRVIAPPWAFSFKQLVGNYGYPEGNLTDKKAIIFCTYGSPRLAVTTFFLNLPIRRLKRGVFHICGIRNILYKRYFAVPFVEEKRRKKFLEDAYRTAKYFK</sequence>
<dbReference type="PANTHER" id="PTHR10204:SF34">
    <property type="entry name" value="NAD(P)H DEHYDROGENASE [QUINONE] 1 ISOFORM 1"/>
    <property type="match status" value="1"/>
</dbReference>
<dbReference type="InterPro" id="IPR051545">
    <property type="entry name" value="NAD(P)H_dehydrogenase_qn"/>
</dbReference>
<dbReference type="GO" id="GO:0003955">
    <property type="term" value="F:NAD(P)H dehydrogenase (quinone) activity"/>
    <property type="evidence" value="ECO:0007669"/>
    <property type="project" value="TreeGrafter"/>
</dbReference>
<organism evidence="4">
    <name type="scientific">marine metagenome</name>
    <dbReference type="NCBI Taxonomy" id="408172"/>
    <lineage>
        <taxon>unclassified sequences</taxon>
        <taxon>metagenomes</taxon>
        <taxon>ecological metagenomes</taxon>
    </lineage>
</organism>
<dbReference type="InterPro" id="IPR029039">
    <property type="entry name" value="Flavoprotein-like_sf"/>
</dbReference>
<evidence type="ECO:0000259" key="3">
    <source>
        <dbReference type="Pfam" id="PF02525"/>
    </source>
</evidence>
<evidence type="ECO:0000313" key="4">
    <source>
        <dbReference type="EMBL" id="SVC61019.1"/>
    </source>
</evidence>
<dbReference type="InterPro" id="IPR003680">
    <property type="entry name" value="Flavodoxin_fold"/>
</dbReference>
<gene>
    <name evidence="4" type="ORF">METZ01_LOCUS313873</name>
</gene>
<comment type="similarity">
    <text evidence="1">Belongs to the NAD(P)H dehydrogenase (quinone) family.</text>
</comment>
<protein>
    <recommendedName>
        <fullName evidence="3">Flavodoxin-like fold domain-containing protein</fullName>
    </recommendedName>
</protein>
<dbReference type="Gene3D" id="3.40.50.360">
    <property type="match status" value="1"/>
</dbReference>